<comment type="subcellular location">
    <subcellularLocation>
        <location evidence="1">Endoplasmic reticulum membrane</location>
        <topology evidence="1">Multi-pass membrane protein</topology>
    </subcellularLocation>
</comment>
<keyword evidence="13" id="KW-1185">Reference proteome</keyword>
<evidence type="ECO:0000256" key="6">
    <source>
        <dbReference type="ARBA" id="ARBA00022989"/>
    </source>
</evidence>
<organism evidence="12 13">
    <name type="scientific">Zingiber officinale</name>
    <name type="common">Ginger</name>
    <name type="synonym">Amomum zingiber</name>
    <dbReference type="NCBI Taxonomy" id="94328"/>
    <lineage>
        <taxon>Eukaryota</taxon>
        <taxon>Viridiplantae</taxon>
        <taxon>Streptophyta</taxon>
        <taxon>Embryophyta</taxon>
        <taxon>Tracheophyta</taxon>
        <taxon>Spermatophyta</taxon>
        <taxon>Magnoliopsida</taxon>
        <taxon>Liliopsida</taxon>
        <taxon>Zingiberales</taxon>
        <taxon>Zingiberaceae</taxon>
        <taxon>Zingiber</taxon>
    </lineage>
</organism>
<evidence type="ECO:0000259" key="11">
    <source>
        <dbReference type="Pfam" id="PF04116"/>
    </source>
</evidence>
<evidence type="ECO:0000313" key="13">
    <source>
        <dbReference type="Proteomes" id="UP000734854"/>
    </source>
</evidence>
<gene>
    <name evidence="12" type="ORF">ZIOFF_029252</name>
</gene>
<comment type="caution">
    <text evidence="12">The sequence shown here is derived from an EMBL/GenBank/DDBJ whole genome shotgun (WGS) entry which is preliminary data.</text>
</comment>
<reference evidence="12 13" key="1">
    <citation type="submission" date="2020-08" db="EMBL/GenBank/DDBJ databases">
        <title>Plant Genome Project.</title>
        <authorList>
            <person name="Zhang R.-G."/>
        </authorList>
    </citation>
    <scope>NUCLEOTIDE SEQUENCE [LARGE SCALE GENOMIC DNA]</scope>
    <source>
        <tissue evidence="12">Rhizome</tissue>
    </source>
</reference>
<evidence type="ECO:0000256" key="2">
    <source>
        <dbReference type="ARBA" id="ARBA00009324"/>
    </source>
</evidence>
<sequence>MRSRANCPHTTRHKHHLLLLIGSNQFLKLQFLPVRTHLNRRNKLMELFLQGDEAMLMAMPIVVYWLYSGAYEALSCFSGMDSYRLHSRKEEKSKNLVSKAQVVKGVLLQQVIQATLTLLLTKFPGDDPNRHKPSTTAAAAAAAVRFFVAMVVFDSWQYLVHRYMHHNKLLYRKFHSWHHRIAAPYAFAAQYNHPVDGVLTETVAGGLAYFVSGMSPATAAAFFCFATVKGIDDHCGLLLPWNPFHLAFGNNAAYHEVHHRRHGAGSTHNFAQPFFVAWDKIMGTYLPYAVVKREDGAGYEVSVEENKKTE</sequence>
<dbReference type="EC" id="4.1.99.5" evidence="3"/>
<evidence type="ECO:0000256" key="10">
    <source>
        <dbReference type="SAM" id="Phobius"/>
    </source>
</evidence>
<comment type="catalytic activity">
    <reaction evidence="9">
        <text>a long-chain fatty aldehyde + 2 NADPH + O2 + H(+) = a long-chain alkane + formate + 2 NADP(+) + H2O</text>
        <dbReference type="Rhea" id="RHEA:21440"/>
        <dbReference type="ChEBI" id="CHEBI:15377"/>
        <dbReference type="ChEBI" id="CHEBI:15378"/>
        <dbReference type="ChEBI" id="CHEBI:15379"/>
        <dbReference type="ChEBI" id="CHEBI:15740"/>
        <dbReference type="ChEBI" id="CHEBI:17176"/>
        <dbReference type="ChEBI" id="CHEBI:57783"/>
        <dbReference type="ChEBI" id="CHEBI:58349"/>
        <dbReference type="ChEBI" id="CHEBI:83563"/>
        <dbReference type="EC" id="4.1.99.5"/>
    </reaction>
</comment>
<feature type="transmembrane region" description="Helical" evidence="10">
    <location>
        <begin position="137"/>
        <end position="159"/>
    </location>
</feature>
<keyword evidence="7 10" id="KW-0472">Membrane</keyword>
<dbReference type="GO" id="GO:0071771">
    <property type="term" value="F:aldehyde oxygenase (deformylating) activity"/>
    <property type="evidence" value="ECO:0007669"/>
    <property type="project" value="UniProtKB-EC"/>
</dbReference>
<name>A0A8J5LEB5_ZINOF</name>
<accession>A0A8J5LEB5</accession>
<evidence type="ECO:0000313" key="12">
    <source>
        <dbReference type="EMBL" id="KAG6511197.1"/>
    </source>
</evidence>
<evidence type="ECO:0000256" key="7">
    <source>
        <dbReference type="ARBA" id="ARBA00023136"/>
    </source>
</evidence>
<keyword evidence="5" id="KW-0256">Endoplasmic reticulum</keyword>
<dbReference type="InterPro" id="IPR050307">
    <property type="entry name" value="Sterol_Desaturase_Related"/>
</dbReference>
<dbReference type="AlphaFoldDB" id="A0A8J5LEB5"/>
<dbReference type="EMBL" id="JACMSC010000008">
    <property type="protein sequence ID" value="KAG6511197.1"/>
    <property type="molecule type" value="Genomic_DNA"/>
</dbReference>
<dbReference type="GO" id="GO:0005506">
    <property type="term" value="F:iron ion binding"/>
    <property type="evidence" value="ECO:0007669"/>
    <property type="project" value="InterPro"/>
</dbReference>
<evidence type="ECO:0000256" key="5">
    <source>
        <dbReference type="ARBA" id="ARBA00022824"/>
    </source>
</evidence>
<evidence type="ECO:0000256" key="3">
    <source>
        <dbReference type="ARBA" id="ARBA00013146"/>
    </source>
</evidence>
<keyword evidence="6 10" id="KW-1133">Transmembrane helix</keyword>
<dbReference type="InterPro" id="IPR006694">
    <property type="entry name" value="Fatty_acid_hydroxylase"/>
</dbReference>
<evidence type="ECO:0000256" key="8">
    <source>
        <dbReference type="ARBA" id="ARBA00023239"/>
    </source>
</evidence>
<evidence type="ECO:0000256" key="1">
    <source>
        <dbReference type="ARBA" id="ARBA00004477"/>
    </source>
</evidence>
<dbReference type="GO" id="GO:0008610">
    <property type="term" value="P:lipid biosynthetic process"/>
    <property type="evidence" value="ECO:0007669"/>
    <property type="project" value="InterPro"/>
</dbReference>
<evidence type="ECO:0000256" key="4">
    <source>
        <dbReference type="ARBA" id="ARBA00022692"/>
    </source>
</evidence>
<dbReference type="PANTHER" id="PTHR11863">
    <property type="entry name" value="STEROL DESATURASE"/>
    <property type="match status" value="1"/>
</dbReference>
<dbReference type="GO" id="GO:0005789">
    <property type="term" value="C:endoplasmic reticulum membrane"/>
    <property type="evidence" value="ECO:0007669"/>
    <property type="project" value="UniProtKB-SubCell"/>
</dbReference>
<protein>
    <recommendedName>
        <fullName evidence="3">aldehyde oxygenase (deformylating)</fullName>
        <ecNumber evidence="3">4.1.99.5</ecNumber>
    </recommendedName>
</protein>
<keyword evidence="8" id="KW-0456">Lyase</keyword>
<proteinExistence type="inferred from homology"/>
<comment type="similarity">
    <text evidence="2">Belongs to the sterol desaturase family.</text>
</comment>
<feature type="domain" description="Fatty acid hydroxylase" evidence="11">
    <location>
        <begin position="146"/>
        <end position="284"/>
    </location>
</feature>
<evidence type="ECO:0000256" key="9">
    <source>
        <dbReference type="ARBA" id="ARBA00047909"/>
    </source>
</evidence>
<dbReference type="Pfam" id="PF04116">
    <property type="entry name" value="FA_hydroxylase"/>
    <property type="match status" value="1"/>
</dbReference>
<dbReference type="Proteomes" id="UP000734854">
    <property type="component" value="Unassembled WGS sequence"/>
</dbReference>
<keyword evidence="4 10" id="KW-0812">Transmembrane</keyword>
<dbReference type="GO" id="GO:0016491">
    <property type="term" value="F:oxidoreductase activity"/>
    <property type="evidence" value="ECO:0007669"/>
    <property type="project" value="InterPro"/>
</dbReference>